<keyword evidence="2" id="KW-0805">Transcription regulation</keyword>
<dbReference type="InterPro" id="IPR014710">
    <property type="entry name" value="RmlC-like_jellyroll"/>
</dbReference>
<protein>
    <submittedName>
        <fullName evidence="6">AraC family transcriptional regulator</fullName>
    </submittedName>
</protein>
<dbReference type="Proteomes" id="UP000307874">
    <property type="component" value="Unassembled WGS sequence"/>
</dbReference>
<dbReference type="EMBL" id="VCLB01000003">
    <property type="protein sequence ID" value="TNB48716.1"/>
    <property type="molecule type" value="Genomic_DNA"/>
</dbReference>
<dbReference type="InterPro" id="IPR050204">
    <property type="entry name" value="AraC_XylS_family_regulators"/>
</dbReference>
<dbReference type="PROSITE" id="PS01124">
    <property type="entry name" value="HTH_ARAC_FAMILY_2"/>
    <property type="match status" value="1"/>
</dbReference>
<evidence type="ECO:0000256" key="2">
    <source>
        <dbReference type="ARBA" id="ARBA00023015"/>
    </source>
</evidence>
<dbReference type="PANTHER" id="PTHR46796">
    <property type="entry name" value="HTH-TYPE TRANSCRIPTIONAL ACTIVATOR RHAS-RELATED"/>
    <property type="match status" value="1"/>
</dbReference>
<name>A0A5C4JTM8_9HYPH</name>
<evidence type="ECO:0000256" key="3">
    <source>
        <dbReference type="ARBA" id="ARBA00023125"/>
    </source>
</evidence>
<organism evidence="6 7">
    <name type="scientific">Martelella lutilitoris</name>
    <dbReference type="NCBI Taxonomy" id="2583532"/>
    <lineage>
        <taxon>Bacteria</taxon>
        <taxon>Pseudomonadati</taxon>
        <taxon>Pseudomonadota</taxon>
        <taxon>Alphaproteobacteria</taxon>
        <taxon>Hyphomicrobiales</taxon>
        <taxon>Aurantimonadaceae</taxon>
        <taxon>Martelella</taxon>
    </lineage>
</organism>
<sequence>MDKIEGGVLDGLAVNALNLTLTRSTIRMLHTSTWTADKVNKVHDLVICLTGRAEYEVSGETFEMKPGRAMLIPAGERFVGRSTSDELYTGVAQHFRAEVFGRMDLFEQMDCRIWVDLPRWEMIAPLARHYRETAPLSSTTFVQHHIFMVLLIEFVEAAFIRWRPQQDVAVNNPDSLSLSVMVAASQIAADPLNPDTVDRVLGSIPYNQDYFRREFKKQVGLTPPKYQEFKRMERAMALLASGQTVKQASAFVGYDDSYYFSRMFKRYIGVSPAGYKMLNKRHQEGAFPRGEEDGMAVFPLLRQAE</sequence>
<dbReference type="PANTHER" id="PTHR46796:SF13">
    <property type="entry name" value="HTH-TYPE TRANSCRIPTIONAL ACTIVATOR RHAS"/>
    <property type="match status" value="1"/>
</dbReference>
<feature type="domain" description="HTH araC/xylS-type" evidence="5">
    <location>
        <begin position="181"/>
        <end position="278"/>
    </location>
</feature>
<dbReference type="Pfam" id="PF12833">
    <property type="entry name" value="HTH_18"/>
    <property type="match status" value="1"/>
</dbReference>
<gene>
    <name evidence="6" type="ORF">FF124_06200</name>
</gene>
<keyword evidence="7" id="KW-1185">Reference proteome</keyword>
<keyword evidence="4" id="KW-0804">Transcription</keyword>
<evidence type="ECO:0000259" key="5">
    <source>
        <dbReference type="PROSITE" id="PS01124"/>
    </source>
</evidence>
<dbReference type="RefSeq" id="WP_138747620.1">
    <property type="nucleotide sequence ID" value="NZ_VCLB01000003.1"/>
</dbReference>
<dbReference type="InterPro" id="IPR018060">
    <property type="entry name" value="HTH_AraC"/>
</dbReference>
<keyword evidence="1" id="KW-0963">Cytoplasm</keyword>
<reference evidence="6 7" key="2">
    <citation type="submission" date="2019-06" db="EMBL/GenBank/DDBJ databases">
        <title>Martelella lutilitoris sp. nov., isolated from a tidal mudflat.</title>
        <authorList>
            <person name="Kim Y.-J."/>
        </authorList>
    </citation>
    <scope>NUCLEOTIDE SEQUENCE [LARGE SCALE GENOMIC DNA]</scope>
    <source>
        <strain evidence="6 7">GH2-6</strain>
    </source>
</reference>
<evidence type="ECO:0000256" key="1">
    <source>
        <dbReference type="ARBA" id="ARBA00022490"/>
    </source>
</evidence>
<dbReference type="SUPFAM" id="SSF51215">
    <property type="entry name" value="Regulatory protein AraC"/>
    <property type="match status" value="1"/>
</dbReference>
<dbReference type="InterPro" id="IPR037923">
    <property type="entry name" value="HTH-like"/>
</dbReference>
<proteinExistence type="predicted"/>
<keyword evidence="3" id="KW-0238">DNA-binding</keyword>
<evidence type="ECO:0000313" key="6">
    <source>
        <dbReference type="EMBL" id="TNB48716.1"/>
    </source>
</evidence>
<comment type="caution">
    <text evidence="6">The sequence shown here is derived from an EMBL/GenBank/DDBJ whole genome shotgun (WGS) entry which is preliminary data.</text>
</comment>
<dbReference type="SMART" id="SM00342">
    <property type="entry name" value="HTH_ARAC"/>
    <property type="match status" value="1"/>
</dbReference>
<accession>A0A5C4JTM8</accession>
<reference evidence="6 7" key="1">
    <citation type="submission" date="2019-05" db="EMBL/GenBank/DDBJ databases">
        <authorList>
            <person name="Lee S.D."/>
        </authorList>
    </citation>
    <scope>NUCLEOTIDE SEQUENCE [LARGE SCALE GENOMIC DNA]</scope>
    <source>
        <strain evidence="6 7">GH2-6</strain>
    </source>
</reference>
<evidence type="ECO:0000313" key="7">
    <source>
        <dbReference type="Proteomes" id="UP000307874"/>
    </source>
</evidence>
<dbReference type="Gene3D" id="1.10.10.60">
    <property type="entry name" value="Homeodomain-like"/>
    <property type="match status" value="2"/>
</dbReference>
<evidence type="ECO:0000256" key="4">
    <source>
        <dbReference type="ARBA" id="ARBA00023163"/>
    </source>
</evidence>
<dbReference type="AlphaFoldDB" id="A0A5C4JTM8"/>
<dbReference type="InterPro" id="IPR009057">
    <property type="entry name" value="Homeodomain-like_sf"/>
</dbReference>
<dbReference type="OrthoDB" id="9803764at2"/>
<dbReference type="SUPFAM" id="SSF46689">
    <property type="entry name" value="Homeodomain-like"/>
    <property type="match status" value="1"/>
</dbReference>
<dbReference type="Gene3D" id="2.60.120.10">
    <property type="entry name" value="Jelly Rolls"/>
    <property type="match status" value="1"/>
</dbReference>
<dbReference type="GO" id="GO:0043565">
    <property type="term" value="F:sequence-specific DNA binding"/>
    <property type="evidence" value="ECO:0007669"/>
    <property type="project" value="InterPro"/>
</dbReference>
<dbReference type="GO" id="GO:0003700">
    <property type="term" value="F:DNA-binding transcription factor activity"/>
    <property type="evidence" value="ECO:0007669"/>
    <property type="project" value="InterPro"/>
</dbReference>